<keyword evidence="3" id="KW-1185">Reference proteome</keyword>
<accession>A0A6A4W890</accession>
<evidence type="ECO:0000256" key="1">
    <source>
        <dbReference type="SAM" id="SignalP"/>
    </source>
</evidence>
<sequence length="128" mass="14310">MRLLSILLLLCAAVLAAQADIVKYRPCKHVGQSCGSYNKNVCVRCPKGVGLCCVARPVPEQCKTKCRGRYQYCSTSGCRKGYKGYCCRTRRNISIHECQKTCRAGSYCTTKCPKHIRGYCCVPKYHKG</sequence>
<proteinExistence type="predicted"/>
<keyword evidence="1" id="KW-0732">Signal</keyword>
<dbReference type="Proteomes" id="UP000440578">
    <property type="component" value="Unassembled WGS sequence"/>
</dbReference>
<comment type="caution">
    <text evidence="2">The sequence shown here is derived from an EMBL/GenBank/DDBJ whole genome shotgun (WGS) entry which is preliminary data.</text>
</comment>
<reference evidence="2 3" key="1">
    <citation type="submission" date="2019-07" db="EMBL/GenBank/DDBJ databases">
        <title>Draft genome assembly of a fouling barnacle, Amphibalanus amphitrite (Darwin, 1854): The first reference genome for Thecostraca.</title>
        <authorList>
            <person name="Kim W."/>
        </authorList>
    </citation>
    <scope>NUCLEOTIDE SEQUENCE [LARGE SCALE GENOMIC DNA]</scope>
    <source>
        <strain evidence="2">SNU_AA5</strain>
        <tissue evidence="2">Soma without cirri and trophi</tissue>
    </source>
</reference>
<dbReference type="AlphaFoldDB" id="A0A6A4W890"/>
<evidence type="ECO:0000313" key="3">
    <source>
        <dbReference type="Proteomes" id="UP000440578"/>
    </source>
</evidence>
<feature type="chain" id="PRO_5025600742" evidence="1">
    <location>
        <begin position="20"/>
        <end position="128"/>
    </location>
</feature>
<protein>
    <submittedName>
        <fullName evidence="2">Uncharacterized protein</fullName>
    </submittedName>
</protein>
<organism evidence="2 3">
    <name type="scientific">Amphibalanus amphitrite</name>
    <name type="common">Striped barnacle</name>
    <name type="synonym">Balanus amphitrite</name>
    <dbReference type="NCBI Taxonomy" id="1232801"/>
    <lineage>
        <taxon>Eukaryota</taxon>
        <taxon>Metazoa</taxon>
        <taxon>Ecdysozoa</taxon>
        <taxon>Arthropoda</taxon>
        <taxon>Crustacea</taxon>
        <taxon>Multicrustacea</taxon>
        <taxon>Cirripedia</taxon>
        <taxon>Thoracica</taxon>
        <taxon>Thoracicalcarea</taxon>
        <taxon>Balanomorpha</taxon>
        <taxon>Balanoidea</taxon>
        <taxon>Balanidae</taxon>
        <taxon>Amphibalaninae</taxon>
        <taxon>Amphibalanus</taxon>
    </lineage>
</organism>
<name>A0A6A4W890_AMPAM</name>
<evidence type="ECO:0000313" key="2">
    <source>
        <dbReference type="EMBL" id="KAF0298121.1"/>
    </source>
</evidence>
<gene>
    <name evidence="2" type="ORF">FJT64_004513</name>
</gene>
<feature type="signal peptide" evidence="1">
    <location>
        <begin position="1"/>
        <end position="19"/>
    </location>
</feature>
<dbReference type="EMBL" id="VIIS01001445">
    <property type="protein sequence ID" value="KAF0298121.1"/>
    <property type="molecule type" value="Genomic_DNA"/>
</dbReference>